<dbReference type="STRING" id="990268.JCM19235_6144"/>
<proteinExistence type="predicted"/>
<feature type="chain" id="PRO_5001864367" description="TonB-dependent receptor" evidence="1">
    <location>
        <begin position="23"/>
        <end position="88"/>
    </location>
</feature>
<dbReference type="EMBL" id="BBMR01000002">
    <property type="protein sequence ID" value="GAL17591.1"/>
    <property type="molecule type" value="Genomic_DNA"/>
</dbReference>
<dbReference type="Proteomes" id="UP000029228">
    <property type="component" value="Unassembled WGS sequence"/>
</dbReference>
<keyword evidence="1" id="KW-0732">Signal</keyword>
<evidence type="ECO:0000256" key="1">
    <source>
        <dbReference type="SAM" id="SignalP"/>
    </source>
</evidence>
<name>A0A090RQP9_9VIBR</name>
<organism evidence="2 3">
    <name type="scientific">Vibrio maritimus</name>
    <dbReference type="NCBI Taxonomy" id="990268"/>
    <lineage>
        <taxon>Bacteria</taxon>
        <taxon>Pseudomonadati</taxon>
        <taxon>Pseudomonadota</taxon>
        <taxon>Gammaproteobacteria</taxon>
        <taxon>Vibrionales</taxon>
        <taxon>Vibrionaceae</taxon>
        <taxon>Vibrio</taxon>
    </lineage>
</organism>
<gene>
    <name evidence="2" type="ORF">JCM19235_6144</name>
</gene>
<evidence type="ECO:0000313" key="2">
    <source>
        <dbReference type="EMBL" id="GAL17591.1"/>
    </source>
</evidence>
<comment type="caution">
    <text evidence="2">The sequence shown here is derived from an EMBL/GenBank/DDBJ whole genome shotgun (WGS) entry which is preliminary data.</text>
</comment>
<sequence length="88" mass="9691">MNVIFRKALLLAVAFPTLSAIAAQENSNSTTEVMDVYGTSYNRAIDVDKPGETVITREKIEIEQPTNIAELFEDIPGVSFDGGARGWW</sequence>
<feature type="signal peptide" evidence="1">
    <location>
        <begin position="1"/>
        <end position="22"/>
    </location>
</feature>
<evidence type="ECO:0008006" key="4">
    <source>
        <dbReference type="Google" id="ProtNLM"/>
    </source>
</evidence>
<evidence type="ECO:0000313" key="3">
    <source>
        <dbReference type="Proteomes" id="UP000029228"/>
    </source>
</evidence>
<protein>
    <recommendedName>
        <fullName evidence="4">TonB-dependent receptor</fullName>
    </recommendedName>
</protein>
<dbReference type="AlphaFoldDB" id="A0A090RQP9"/>
<accession>A0A090RQP9</accession>
<reference evidence="2 3" key="1">
    <citation type="submission" date="2014-09" db="EMBL/GenBank/DDBJ databases">
        <title>Vibrio maritimus JCM 19235. (C45) whole genome shotgun sequence.</title>
        <authorList>
            <person name="Sawabe T."/>
            <person name="Meirelles P."/>
            <person name="Nakanishi M."/>
            <person name="Sayaka M."/>
            <person name="Hattori M."/>
            <person name="Ohkuma M."/>
        </authorList>
    </citation>
    <scope>NUCLEOTIDE SEQUENCE [LARGE SCALE GENOMIC DNA]</scope>
    <source>
        <strain evidence="3">JCM19235</strain>
    </source>
</reference>
<keyword evidence="3" id="KW-1185">Reference proteome</keyword>